<evidence type="ECO:0000313" key="2">
    <source>
        <dbReference type="Proteomes" id="UP000007649"/>
    </source>
</evidence>
<reference evidence="1 2" key="7">
    <citation type="journal article" date="2011" name="J. Virol.">
        <title>T4-Like genome organization of the Escherichia coli O157:H7 lytic phage AR1.</title>
        <authorList>
            <person name="Liao W.-C."/>
            <person name="Ng W.V."/>
            <person name="Lin I.-H."/>
            <person name="Syu W.-J."/>
            <person name="Liu T.-T."/>
            <person name="Chang C.-H."/>
        </authorList>
    </citation>
    <scope>NUCLEOTIDE SEQUENCE [LARGE SCALE GENOMIC DNA]</scope>
    <source>
        <strain evidence="1 2">AR1</strain>
    </source>
</reference>
<dbReference type="Proteomes" id="UP000007649">
    <property type="component" value="Segment"/>
</dbReference>
<dbReference type="RefSeq" id="YP_009167838.1">
    <property type="nucleotide sequence ID" value="NC_027983.1"/>
</dbReference>
<accession>D4Z9H3</accession>
<reference evidence="1 2" key="2">
    <citation type="journal article" date="1998" name="J. Biomed. Sci.">
        <title>Characterization of a phage specific to hemorrhagic Escherichia coli O157:H7 and disclosure of variations in host outer membrane protein ompC.</title>
        <authorList>
            <person name="Yu S.L."/>
            <person name="Ding H.C."/>
            <person name="Seah J.N."/>
            <person name="Wu K.M."/>
            <person name="Chang Y.C."/>
            <person name="Chang K.S."/>
            <person name="Tam M.F."/>
            <person name="Syu W.J."/>
        </authorList>
    </citation>
    <scope>NUCLEOTIDE SEQUENCE [LARGE SCALE GENOMIC DNA]</scope>
    <source>
        <strain evidence="1 2">AR1</strain>
    </source>
</reference>
<gene>
    <name evidence="1" type="primary">ar1_027</name>
    <name evidence="1" type="ORF">AR1_027</name>
</gene>
<reference evidence="1 2" key="6">
    <citation type="journal article" date="2003" name="Appl. Environ. Microbiol.">
        <title>Morphological, host range, and genetic characterization of two coliphages.</title>
        <authorList>
            <person name="Goodridge L."/>
            <person name="Gallaccio A."/>
            <person name="Griffiths M.W."/>
        </authorList>
    </citation>
    <scope>NUCLEOTIDE SEQUENCE [LARGE SCALE GENOMIC DNA]</scope>
    <source>
        <strain evidence="1 2">AR1</strain>
    </source>
</reference>
<dbReference type="KEGG" id="vg:26042160"/>
<reference evidence="1 2" key="1">
    <citation type="journal article" date="1990" name="J. Food Prot.">
        <title>Isolation and characterization of a coliphage specific for Escherichia coli 0157:H7.</title>
        <authorList>
            <person name="Ronner A.B."/>
            <person name="Cliver D.O."/>
        </authorList>
    </citation>
    <scope>NUCLEOTIDE SEQUENCE [LARGE SCALE GENOMIC DNA]</scope>
    <source>
        <strain evidence="1 2">AR1</strain>
    </source>
</reference>
<reference evidence="1 2" key="5">
    <citation type="journal article" date="2002" name="J. Microbiol. Immunol. Infect.">
        <title>Analysis of the baseplate region of phage AR1 that specifically infects Escherichia coli O157:H7.</title>
        <authorList>
            <person name="Liao C.P."/>
            <person name="Syu W.J."/>
        </authorList>
    </citation>
    <scope>NUCLEOTIDE SEQUENCE [LARGE SCALE GENOMIC DNA]</scope>
    <source>
        <strain evidence="1 2">AR1</strain>
    </source>
</reference>
<dbReference type="EMBL" id="AP011113">
    <property type="protein sequence ID" value="BAI83035.1"/>
    <property type="molecule type" value="Genomic_DNA"/>
</dbReference>
<proteinExistence type="predicted"/>
<dbReference type="GeneID" id="26042160"/>
<reference evidence="1 2" key="4">
    <citation type="journal article" date="2002" name="J. Food Prot.">
        <title>A conductance method for the identification of Escherichia coli O157:H7 using bacteriophage AR1.</title>
        <authorList>
            <person name="Chang T.C."/>
            <person name="Ding H.C."/>
            <person name="Chen S.W."/>
        </authorList>
    </citation>
    <scope>NUCLEOTIDE SEQUENCE [LARGE SCALE GENOMIC DNA]</scope>
    <source>
        <strain evidence="1 2">AR1</strain>
    </source>
</reference>
<sequence length="65" mass="7373">MSLINLSAERSNFFSFSALIIDFIHSSDSFCISLFACSTQPSSIYIEFGLLNHSSIFFRTFICFT</sequence>
<organism evidence="1 2">
    <name type="scientific">Escherichia phage AR1</name>
    <name type="common">Bacteriophage AR1</name>
    <dbReference type="NCBI Taxonomy" id="66711"/>
    <lineage>
        <taxon>Viruses</taxon>
        <taxon>Duplodnaviria</taxon>
        <taxon>Heunggongvirae</taxon>
        <taxon>Uroviricota</taxon>
        <taxon>Caudoviricetes</taxon>
        <taxon>Pantevenvirales</taxon>
        <taxon>Straboviridae</taxon>
        <taxon>Tevenvirinae</taxon>
        <taxon>Tequatrovirus</taxon>
        <taxon>Tequatrovirus ar1</taxon>
    </lineage>
</organism>
<name>D4Z9H3_BPAR1</name>
<evidence type="ECO:0000313" key="1">
    <source>
        <dbReference type="EMBL" id="BAI83035.1"/>
    </source>
</evidence>
<protein>
    <submittedName>
        <fullName evidence="1">Uncharacterized protein</fullName>
    </submittedName>
</protein>
<organismHost>
    <name type="scientific">Escherichia coli O157:H7</name>
    <dbReference type="NCBI Taxonomy" id="83334"/>
</organismHost>
<keyword evidence="2" id="KW-1185">Reference proteome</keyword>
<reference evidence="1 2" key="3">
    <citation type="journal article" date="2000" name="J. Bacteriol.">
        <title>Characterization of the distal tail fiber locus and determination of the receptor for phage AR1, which specifically infects Escherichia coli O157:H7.</title>
        <authorList>
            <person name="Yu S.L."/>
            <person name="Ko K.L."/>
            <person name="Chen C.S."/>
            <person name="Chang Y.C."/>
            <person name="Syu W.J."/>
        </authorList>
    </citation>
    <scope>NUCLEOTIDE SEQUENCE [LARGE SCALE GENOMIC DNA]</scope>
    <source>
        <strain evidence="1 2">AR1</strain>
    </source>
</reference>